<evidence type="ECO:0000259" key="7">
    <source>
        <dbReference type="PROSITE" id="PS50089"/>
    </source>
</evidence>
<feature type="domain" description="RING-type" evidence="7">
    <location>
        <begin position="118"/>
        <end position="153"/>
    </location>
</feature>
<organism evidence="8 9">
    <name type="scientific">Rhizopus microsporus</name>
    <dbReference type="NCBI Taxonomy" id="58291"/>
    <lineage>
        <taxon>Eukaryota</taxon>
        <taxon>Fungi</taxon>
        <taxon>Fungi incertae sedis</taxon>
        <taxon>Mucoromycota</taxon>
        <taxon>Mucoromycotina</taxon>
        <taxon>Mucoromycetes</taxon>
        <taxon>Mucorales</taxon>
        <taxon>Mucorineae</taxon>
        <taxon>Rhizopodaceae</taxon>
        <taxon>Rhizopus</taxon>
    </lineage>
</organism>
<dbReference type="EMBL" id="KV921395">
    <property type="protein sequence ID" value="ORE16175.1"/>
    <property type="molecule type" value="Genomic_DNA"/>
</dbReference>
<dbReference type="SUPFAM" id="SSF57850">
    <property type="entry name" value="RING/U-box"/>
    <property type="match status" value="1"/>
</dbReference>
<keyword evidence="2" id="KW-0479">Metal-binding</keyword>
<sequence>MNLVFSPKDASLYPMVLSYFSSSPEVLAKSRQELLSVMKHIDEKDLLPPIQVVQALSRSNVASIGLIKDYIGKKIEYERKELKQNDELIESYRHETEKRRKEIEELKTSARIFQVQKCSGCHGTLDLPAVHFLCRHSYHQRCLGDNEKECPQCAIKHRMIAEIRRTQEANSDRHDLFFDQLDHEEDGFEVIADYFSKNTMAFAKLID</sequence>
<dbReference type="GO" id="GO:0006904">
    <property type="term" value="P:vesicle docking involved in exocytosis"/>
    <property type="evidence" value="ECO:0007669"/>
    <property type="project" value="TreeGrafter"/>
</dbReference>
<comment type="subcellular location">
    <subcellularLocation>
        <location evidence="1">Membrane</location>
    </subcellularLocation>
</comment>
<evidence type="ECO:0000256" key="1">
    <source>
        <dbReference type="ARBA" id="ARBA00004370"/>
    </source>
</evidence>
<dbReference type="Pfam" id="PF12451">
    <property type="entry name" value="VPS11_C"/>
    <property type="match status" value="1"/>
</dbReference>
<gene>
    <name evidence="8" type="ORF">BCV71DRAFT_21821</name>
</gene>
<dbReference type="VEuPathDB" id="FungiDB:BCV72DRAFT_86669"/>
<reference evidence="8 9" key="1">
    <citation type="journal article" date="2016" name="Proc. Natl. Acad. Sci. U.S.A.">
        <title>Lipid metabolic changes in an early divergent fungus govern the establishment of a mutualistic symbiosis with endobacteria.</title>
        <authorList>
            <person name="Lastovetsky O.A."/>
            <person name="Gaspar M.L."/>
            <person name="Mondo S.J."/>
            <person name="LaButti K.M."/>
            <person name="Sandor L."/>
            <person name="Grigoriev I.V."/>
            <person name="Henry S.A."/>
            <person name="Pawlowska T.E."/>
        </authorList>
    </citation>
    <scope>NUCLEOTIDE SEQUENCE [LARGE SCALE GENOMIC DNA]</scope>
    <source>
        <strain evidence="8 9">ATCC 11559</strain>
    </source>
</reference>
<evidence type="ECO:0000256" key="6">
    <source>
        <dbReference type="PROSITE-ProRule" id="PRU00175"/>
    </source>
</evidence>
<keyword evidence="4" id="KW-0862">Zinc</keyword>
<evidence type="ECO:0000313" key="8">
    <source>
        <dbReference type="EMBL" id="ORE16175.1"/>
    </source>
</evidence>
<dbReference type="GO" id="GO:0008270">
    <property type="term" value="F:zinc ion binding"/>
    <property type="evidence" value="ECO:0007669"/>
    <property type="project" value="UniProtKB-KW"/>
</dbReference>
<dbReference type="PANTHER" id="PTHR23323:SF24">
    <property type="entry name" value="VACUOLAR PROTEIN SORTING-ASSOCIATED PROTEIN 11 HOMOLOG"/>
    <property type="match status" value="1"/>
</dbReference>
<dbReference type="Gene3D" id="3.30.40.10">
    <property type="entry name" value="Zinc/RING finger domain, C3HC4 (zinc finger)"/>
    <property type="match status" value="1"/>
</dbReference>
<evidence type="ECO:0000256" key="2">
    <source>
        <dbReference type="ARBA" id="ARBA00022723"/>
    </source>
</evidence>
<dbReference type="Proteomes" id="UP000242381">
    <property type="component" value="Unassembled WGS sequence"/>
</dbReference>
<proteinExistence type="predicted"/>
<dbReference type="PANTHER" id="PTHR23323">
    <property type="entry name" value="VACUOLAR PROTEIN SORTING-ASSOCIATED PROTEIN"/>
    <property type="match status" value="1"/>
</dbReference>
<evidence type="ECO:0000313" key="9">
    <source>
        <dbReference type="Proteomes" id="UP000242381"/>
    </source>
</evidence>
<dbReference type="GO" id="GO:0007033">
    <property type="term" value="P:vacuole organization"/>
    <property type="evidence" value="ECO:0007669"/>
    <property type="project" value="TreeGrafter"/>
</dbReference>
<dbReference type="InterPro" id="IPR024763">
    <property type="entry name" value="VPS11_C"/>
</dbReference>
<accession>A0A1X0RVV5</accession>
<evidence type="ECO:0000256" key="5">
    <source>
        <dbReference type="ARBA" id="ARBA00023136"/>
    </source>
</evidence>
<dbReference type="GO" id="GO:0030897">
    <property type="term" value="C:HOPS complex"/>
    <property type="evidence" value="ECO:0007669"/>
    <property type="project" value="TreeGrafter"/>
</dbReference>
<dbReference type="InterPro" id="IPR001841">
    <property type="entry name" value="Znf_RING"/>
</dbReference>
<dbReference type="CDD" id="cd16688">
    <property type="entry name" value="RING-H2_Vps11"/>
    <property type="match status" value="1"/>
</dbReference>
<dbReference type="GO" id="GO:0007032">
    <property type="term" value="P:endosome organization"/>
    <property type="evidence" value="ECO:0007669"/>
    <property type="project" value="TreeGrafter"/>
</dbReference>
<dbReference type="VEuPathDB" id="FungiDB:BCV72DRAFT_308709"/>
<dbReference type="Pfam" id="PF17122">
    <property type="entry name" value="zf-C3H2C3"/>
    <property type="match status" value="1"/>
</dbReference>
<keyword evidence="5" id="KW-0472">Membrane</keyword>
<dbReference type="GO" id="GO:0030674">
    <property type="term" value="F:protein-macromolecule adaptor activity"/>
    <property type="evidence" value="ECO:0007669"/>
    <property type="project" value="TreeGrafter"/>
</dbReference>
<dbReference type="GO" id="GO:0005768">
    <property type="term" value="C:endosome"/>
    <property type="evidence" value="ECO:0007669"/>
    <property type="project" value="TreeGrafter"/>
</dbReference>
<dbReference type="GO" id="GO:0048284">
    <property type="term" value="P:organelle fusion"/>
    <property type="evidence" value="ECO:0007669"/>
    <property type="project" value="TreeGrafter"/>
</dbReference>
<evidence type="ECO:0000256" key="4">
    <source>
        <dbReference type="ARBA" id="ARBA00022833"/>
    </source>
</evidence>
<keyword evidence="3 6" id="KW-0863">Zinc-finger</keyword>
<dbReference type="AlphaFoldDB" id="A0A1X0RVV5"/>
<dbReference type="PROSITE" id="PS50089">
    <property type="entry name" value="ZF_RING_2"/>
    <property type="match status" value="1"/>
</dbReference>
<dbReference type="InterPro" id="IPR013083">
    <property type="entry name" value="Znf_RING/FYVE/PHD"/>
</dbReference>
<evidence type="ECO:0000256" key="3">
    <source>
        <dbReference type="ARBA" id="ARBA00022771"/>
    </source>
</evidence>
<name>A0A1X0RVV5_RHIZD</name>
<protein>
    <recommendedName>
        <fullName evidence="7">RING-type domain-containing protein</fullName>
    </recommendedName>
</protein>